<evidence type="ECO:0000259" key="7">
    <source>
        <dbReference type="PROSITE" id="PS50021"/>
    </source>
</evidence>
<feature type="region of interest" description="Disordered" evidence="3">
    <location>
        <begin position="28"/>
        <end position="53"/>
    </location>
</feature>
<dbReference type="Gene3D" id="2.30.29.30">
    <property type="entry name" value="Pleckstrin-homology domain (PH domain)/Phosphotyrosine-binding domain (PTB)"/>
    <property type="match status" value="1"/>
</dbReference>
<evidence type="ECO:0008006" key="10">
    <source>
        <dbReference type="Google" id="ProtNLM"/>
    </source>
</evidence>
<dbReference type="Pfam" id="PF00621">
    <property type="entry name" value="RhoGEF"/>
    <property type="match status" value="1"/>
</dbReference>
<dbReference type="InterPro" id="IPR036872">
    <property type="entry name" value="CH_dom_sf"/>
</dbReference>
<dbReference type="SUPFAM" id="SSF50729">
    <property type="entry name" value="PH domain-like"/>
    <property type="match status" value="1"/>
</dbReference>
<dbReference type="PROSITE" id="PS01159">
    <property type="entry name" value="WW_DOMAIN_1"/>
    <property type="match status" value="2"/>
</dbReference>
<dbReference type="CDD" id="cd00160">
    <property type="entry name" value="RhoGEF"/>
    <property type="match status" value="1"/>
</dbReference>
<gene>
    <name evidence="8" type="ORF">CXG81DRAFT_20012</name>
</gene>
<dbReference type="OrthoDB" id="1716625at2759"/>
<feature type="domain" description="Calponin-homology (CH)" evidence="7">
    <location>
        <begin position="83"/>
        <end position="198"/>
    </location>
</feature>
<dbReference type="InterPro" id="IPR011993">
    <property type="entry name" value="PH-like_dom_sf"/>
</dbReference>
<keyword evidence="9" id="KW-1185">Reference proteome</keyword>
<feature type="compositionally biased region" description="Low complexity" evidence="3">
    <location>
        <begin position="911"/>
        <end position="924"/>
    </location>
</feature>
<dbReference type="InterPro" id="IPR001715">
    <property type="entry name" value="CH_dom"/>
</dbReference>
<dbReference type="Gene3D" id="2.20.70.10">
    <property type="match status" value="2"/>
</dbReference>
<protein>
    <recommendedName>
        <fullName evidence="10">RhoGEF-domain-containing protein</fullName>
    </recommendedName>
</protein>
<evidence type="ECO:0000256" key="3">
    <source>
        <dbReference type="SAM" id="MobiDB-lite"/>
    </source>
</evidence>
<reference evidence="9" key="1">
    <citation type="journal article" date="2018" name="Nat. Microbiol.">
        <title>Leveraging single-cell genomics to expand the fungal tree of life.</title>
        <authorList>
            <person name="Ahrendt S.R."/>
            <person name="Quandt C.A."/>
            <person name="Ciobanu D."/>
            <person name="Clum A."/>
            <person name="Salamov A."/>
            <person name="Andreopoulos B."/>
            <person name="Cheng J.F."/>
            <person name="Woyke T."/>
            <person name="Pelin A."/>
            <person name="Henrissat B."/>
            <person name="Reynolds N.K."/>
            <person name="Benny G.L."/>
            <person name="Smith M.E."/>
            <person name="James T.Y."/>
            <person name="Grigoriev I.V."/>
        </authorList>
    </citation>
    <scope>NUCLEOTIDE SEQUENCE [LARGE SCALE GENOMIC DNA]</scope>
    <source>
        <strain evidence="9">ATCC 52028</strain>
    </source>
</reference>
<comment type="subcellular location">
    <subcellularLocation>
        <location evidence="1">Cytoplasm</location>
    </subcellularLocation>
</comment>
<feature type="domain" description="PH" evidence="4">
    <location>
        <begin position="657"/>
        <end position="754"/>
    </location>
</feature>
<feature type="compositionally biased region" description="Low complexity" evidence="3">
    <location>
        <begin position="33"/>
        <end position="53"/>
    </location>
</feature>
<dbReference type="Proteomes" id="UP000274922">
    <property type="component" value="Unassembled WGS sequence"/>
</dbReference>
<evidence type="ECO:0000259" key="4">
    <source>
        <dbReference type="PROSITE" id="PS50003"/>
    </source>
</evidence>
<feature type="compositionally biased region" description="Polar residues" evidence="3">
    <location>
        <begin position="225"/>
        <end position="240"/>
    </location>
</feature>
<dbReference type="InterPro" id="IPR001331">
    <property type="entry name" value="GDS_CDC24_CS"/>
</dbReference>
<accession>A0A4P9X4H2</accession>
<dbReference type="GO" id="GO:0035025">
    <property type="term" value="P:positive regulation of Rho protein signal transduction"/>
    <property type="evidence" value="ECO:0007669"/>
    <property type="project" value="TreeGrafter"/>
</dbReference>
<dbReference type="STRING" id="1555241.A0A4P9X4H2"/>
<sequence length="1022" mass="108410">MTAIHGDSSSRLAQVAALDGAAGSARSSQANLGAATPASGAATPHGGTQATPPGVTVAAAAAATTAGASGGGASPTSPVSDQKILRRLAVHWLTGVLLKTPHALDKTKSDGEQLHDMRNGQALCRAMNVLQPSEGPIVVNEAASPYASIENLNAFLTAITRYGVDRQGCFRIATIQSATGGRGEDELARTLLHLAILATEKYHVTVPGFQLAVAHEALAKCHAASETSGSSETQPGSASSPKPLRARHSTMAAESPVSGSNHSIASHATGHGAHGGTSAHAGAGAAAHGLTAASSLPSSSQRRAKAQEAMRLKFQSIADYVNRDLAALTKRLNDIEALQIAVAMALQTQQTTPSPQVAMLLTHLADAASENNGVGEGDEDDEDDDVSVCRMADSDADGLAINTLQESTPKTSASPNASPQAASTPKVFKAVPEELLNAGLPKIELLRLSAVYELIETEADYVRDLGIMIDFYKTQIRQTQMVTEEELSILFSNVDQLVGPNQGLLRTLNTAKEANNRLPEVGPCLIECAEAFTVYTTYCGNYQTAMKLLSNLQARPEFKEHLNRWMASPSSRGLSLESFLIKPVQRICKYPLIVREIQRHTDAQSPDQALLTTAMAKVEAVVSVVNEATRALGERERLAGLQARIEAPFNLGLTERKVLRDGPLSRFASGKSRERYVIACADILLICKPKEKGRYTLEDLYANHELSVKPMNDPKLRFAFQLTENTERHECIQLLALTAEDQTKWVETLENAIARATEGMGRREKRTSTGHAPMSLEAAKRTSTMSSFSSFDLNSGMGTIRIKGRLAGKTDTTMKAGKWATMKRKMDMHDPVFESVHGLDAHESVAALPEPDLVLVAGQRWKKARSATGQVYYYNTATKETTWHLPDGWIELDPETGEPVAPGGHDDEPGTAATSPTVAATATDASPDAAVPLLAPASASASASATASTSALSRRQPSTAASTGGGADETPAAAVAAPAAAVLSDVPDCPGWQRVENEGVVYYFHITTQETRWTPPEGARLS</sequence>
<feature type="region of interest" description="Disordered" evidence="3">
    <location>
        <begin position="888"/>
        <end position="924"/>
    </location>
</feature>
<dbReference type="InterPro" id="IPR001202">
    <property type="entry name" value="WW_dom"/>
</dbReference>
<dbReference type="SUPFAM" id="SSF47576">
    <property type="entry name" value="Calponin-homology domain, CH-domain"/>
    <property type="match status" value="1"/>
</dbReference>
<dbReference type="InterPro" id="IPR036020">
    <property type="entry name" value="WW_dom_sf"/>
</dbReference>
<evidence type="ECO:0000313" key="9">
    <source>
        <dbReference type="Proteomes" id="UP000274922"/>
    </source>
</evidence>
<dbReference type="SMART" id="SM00456">
    <property type="entry name" value="WW"/>
    <property type="match status" value="2"/>
</dbReference>
<dbReference type="CDD" id="cd00201">
    <property type="entry name" value="WW"/>
    <property type="match status" value="2"/>
</dbReference>
<dbReference type="PROSITE" id="PS50020">
    <property type="entry name" value="WW_DOMAIN_2"/>
    <property type="match status" value="2"/>
</dbReference>
<dbReference type="PANTHER" id="PTHR46006">
    <property type="entry name" value="RHO GUANINE NUCLEOTIDE EXCHANGE FACTOR AT 64C, ISOFORM A"/>
    <property type="match status" value="1"/>
</dbReference>
<dbReference type="PROSITE" id="PS50010">
    <property type="entry name" value="DH_2"/>
    <property type="match status" value="1"/>
</dbReference>
<dbReference type="PROSITE" id="PS00741">
    <property type="entry name" value="DH_1"/>
    <property type="match status" value="1"/>
</dbReference>
<evidence type="ECO:0000313" key="8">
    <source>
        <dbReference type="EMBL" id="RKO99977.1"/>
    </source>
</evidence>
<dbReference type="InterPro" id="IPR051480">
    <property type="entry name" value="Endocytic_GEF_Adapter"/>
</dbReference>
<dbReference type="EMBL" id="ML014243">
    <property type="protein sequence ID" value="RKO99977.1"/>
    <property type="molecule type" value="Genomic_DNA"/>
</dbReference>
<dbReference type="InterPro" id="IPR000219">
    <property type="entry name" value="DH_dom"/>
</dbReference>
<dbReference type="GO" id="GO:0035556">
    <property type="term" value="P:intracellular signal transduction"/>
    <property type="evidence" value="ECO:0007669"/>
    <property type="project" value="InterPro"/>
</dbReference>
<dbReference type="SMART" id="SM00233">
    <property type="entry name" value="PH"/>
    <property type="match status" value="1"/>
</dbReference>
<organism evidence="8 9">
    <name type="scientific">Caulochytrium protostelioides</name>
    <dbReference type="NCBI Taxonomy" id="1555241"/>
    <lineage>
        <taxon>Eukaryota</taxon>
        <taxon>Fungi</taxon>
        <taxon>Fungi incertae sedis</taxon>
        <taxon>Chytridiomycota</taxon>
        <taxon>Chytridiomycota incertae sedis</taxon>
        <taxon>Chytridiomycetes</taxon>
        <taxon>Caulochytriales</taxon>
        <taxon>Caulochytriaceae</taxon>
        <taxon>Caulochytrium</taxon>
    </lineage>
</organism>
<evidence type="ECO:0000259" key="5">
    <source>
        <dbReference type="PROSITE" id="PS50010"/>
    </source>
</evidence>
<dbReference type="AlphaFoldDB" id="A0A4P9X4H2"/>
<dbReference type="Gene3D" id="1.10.418.10">
    <property type="entry name" value="Calponin-like domain"/>
    <property type="match status" value="1"/>
</dbReference>
<name>A0A4P9X4H2_9FUNG</name>
<evidence type="ECO:0000259" key="6">
    <source>
        <dbReference type="PROSITE" id="PS50020"/>
    </source>
</evidence>
<dbReference type="CDD" id="cd00014">
    <property type="entry name" value="CH_SF"/>
    <property type="match status" value="1"/>
</dbReference>
<dbReference type="Gene3D" id="1.20.900.10">
    <property type="entry name" value="Dbl homology (DH) domain"/>
    <property type="match status" value="1"/>
</dbReference>
<feature type="domain" description="DH" evidence="5">
    <location>
        <begin position="446"/>
        <end position="628"/>
    </location>
</feature>
<dbReference type="SUPFAM" id="SSF48065">
    <property type="entry name" value="DBL homology domain (DH-domain)"/>
    <property type="match status" value="1"/>
</dbReference>
<dbReference type="InterPro" id="IPR001849">
    <property type="entry name" value="PH_domain"/>
</dbReference>
<dbReference type="InterPro" id="IPR035899">
    <property type="entry name" value="DBL_dom_sf"/>
</dbReference>
<dbReference type="PROSITE" id="PS50003">
    <property type="entry name" value="PH_DOMAIN"/>
    <property type="match status" value="1"/>
</dbReference>
<dbReference type="PANTHER" id="PTHR46006:SF6">
    <property type="entry name" value="INTERSECTIN-2 ISOFORM X1"/>
    <property type="match status" value="1"/>
</dbReference>
<feature type="region of interest" description="Disordered" evidence="3">
    <location>
        <begin position="947"/>
        <end position="970"/>
    </location>
</feature>
<dbReference type="GO" id="GO:0005085">
    <property type="term" value="F:guanyl-nucleotide exchange factor activity"/>
    <property type="evidence" value="ECO:0007669"/>
    <property type="project" value="InterPro"/>
</dbReference>
<feature type="domain" description="WW" evidence="6">
    <location>
        <begin position="986"/>
        <end position="1018"/>
    </location>
</feature>
<evidence type="ECO:0000256" key="2">
    <source>
        <dbReference type="ARBA" id="ARBA00022490"/>
    </source>
</evidence>
<evidence type="ECO:0000256" key="1">
    <source>
        <dbReference type="ARBA" id="ARBA00004496"/>
    </source>
</evidence>
<feature type="region of interest" description="Disordered" evidence="3">
    <location>
        <begin position="224"/>
        <end position="304"/>
    </location>
</feature>
<keyword evidence="2" id="KW-0963">Cytoplasm</keyword>
<feature type="domain" description="WW" evidence="6">
    <location>
        <begin position="861"/>
        <end position="888"/>
    </location>
</feature>
<feature type="region of interest" description="Disordered" evidence="3">
    <location>
        <begin position="406"/>
        <end position="425"/>
    </location>
</feature>
<feature type="compositionally biased region" description="Low complexity" evidence="3">
    <location>
        <begin position="412"/>
        <end position="425"/>
    </location>
</feature>
<dbReference type="SMART" id="SM00325">
    <property type="entry name" value="RhoGEF"/>
    <property type="match status" value="1"/>
</dbReference>
<proteinExistence type="predicted"/>
<dbReference type="SUPFAM" id="SSF51045">
    <property type="entry name" value="WW domain"/>
    <property type="match status" value="2"/>
</dbReference>
<dbReference type="Pfam" id="PF00397">
    <property type="entry name" value="WW"/>
    <property type="match status" value="1"/>
</dbReference>
<dbReference type="PROSITE" id="PS50021">
    <property type="entry name" value="CH"/>
    <property type="match status" value="1"/>
</dbReference>
<feature type="compositionally biased region" description="Low complexity" evidence="3">
    <location>
        <begin position="265"/>
        <end position="296"/>
    </location>
</feature>
<dbReference type="GO" id="GO:0005737">
    <property type="term" value="C:cytoplasm"/>
    <property type="evidence" value="ECO:0007669"/>
    <property type="project" value="UniProtKB-SubCell"/>
</dbReference>